<proteinExistence type="predicted"/>
<accession>X1J7I3</accession>
<dbReference type="AlphaFoldDB" id="X1J7I3"/>
<dbReference type="EMBL" id="BARV01000957">
    <property type="protein sequence ID" value="GAH90686.1"/>
    <property type="molecule type" value="Genomic_DNA"/>
</dbReference>
<evidence type="ECO:0000256" key="1">
    <source>
        <dbReference type="SAM" id="MobiDB-lite"/>
    </source>
</evidence>
<comment type="caution">
    <text evidence="2">The sequence shown here is derived from an EMBL/GenBank/DDBJ whole genome shotgun (WGS) entry which is preliminary data.</text>
</comment>
<name>X1J7I3_9ZZZZ</name>
<feature type="non-terminal residue" evidence="2">
    <location>
        <position position="1"/>
    </location>
</feature>
<protein>
    <submittedName>
        <fullName evidence="2">Uncharacterized protein</fullName>
    </submittedName>
</protein>
<feature type="compositionally biased region" description="Basic and acidic residues" evidence="1">
    <location>
        <begin position="13"/>
        <end position="36"/>
    </location>
</feature>
<sequence length="36" mass="3911">PYCLTNLLAKGRQGRDDKGVHKSAGTKEEDIPKGEV</sequence>
<organism evidence="2">
    <name type="scientific">marine sediment metagenome</name>
    <dbReference type="NCBI Taxonomy" id="412755"/>
    <lineage>
        <taxon>unclassified sequences</taxon>
        <taxon>metagenomes</taxon>
        <taxon>ecological metagenomes</taxon>
    </lineage>
</organism>
<feature type="region of interest" description="Disordered" evidence="1">
    <location>
        <begin position="1"/>
        <end position="36"/>
    </location>
</feature>
<reference evidence="2" key="1">
    <citation type="journal article" date="2014" name="Front. Microbiol.">
        <title>High frequency of phylogenetically diverse reductive dehalogenase-homologous genes in deep subseafloor sedimentary metagenomes.</title>
        <authorList>
            <person name="Kawai M."/>
            <person name="Futagami T."/>
            <person name="Toyoda A."/>
            <person name="Takaki Y."/>
            <person name="Nishi S."/>
            <person name="Hori S."/>
            <person name="Arai W."/>
            <person name="Tsubouchi T."/>
            <person name="Morono Y."/>
            <person name="Uchiyama I."/>
            <person name="Ito T."/>
            <person name="Fujiyama A."/>
            <person name="Inagaki F."/>
            <person name="Takami H."/>
        </authorList>
    </citation>
    <scope>NUCLEOTIDE SEQUENCE</scope>
    <source>
        <strain evidence="2">Expedition CK06-06</strain>
    </source>
</reference>
<evidence type="ECO:0000313" key="2">
    <source>
        <dbReference type="EMBL" id="GAH90686.1"/>
    </source>
</evidence>
<gene>
    <name evidence="2" type="ORF">S06H3_03055</name>
</gene>